<organism evidence="2 3">
    <name type="scientific">Desulfofustis limnaeus</name>
    <dbReference type="NCBI Taxonomy" id="2740163"/>
    <lineage>
        <taxon>Bacteria</taxon>
        <taxon>Pseudomonadati</taxon>
        <taxon>Thermodesulfobacteriota</taxon>
        <taxon>Desulfobulbia</taxon>
        <taxon>Desulfobulbales</taxon>
        <taxon>Desulfocapsaceae</taxon>
        <taxon>Desulfofustis</taxon>
    </lineage>
</organism>
<name>A0ABN6M1T4_9BACT</name>
<proteinExistence type="predicted"/>
<accession>A0ABN6M1T4</accession>
<dbReference type="RefSeq" id="WP_284153073.1">
    <property type="nucleotide sequence ID" value="NZ_AP025516.1"/>
</dbReference>
<evidence type="ECO:0000256" key="1">
    <source>
        <dbReference type="SAM" id="Phobius"/>
    </source>
</evidence>
<dbReference type="EMBL" id="AP025516">
    <property type="protein sequence ID" value="BDD85959.1"/>
    <property type="molecule type" value="Genomic_DNA"/>
</dbReference>
<gene>
    <name evidence="2" type="ORF">DPPLL_03240</name>
</gene>
<sequence>MDLFSFTIGVITGIAIGALLMIERFLVRDERKYVHLSAESNAVYIMQLQVTEKEDAR</sequence>
<keyword evidence="3" id="KW-1185">Reference proteome</keyword>
<evidence type="ECO:0000313" key="2">
    <source>
        <dbReference type="EMBL" id="BDD85959.1"/>
    </source>
</evidence>
<protein>
    <submittedName>
        <fullName evidence="2">Uncharacterized protein</fullName>
    </submittedName>
</protein>
<keyword evidence="1" id="KW-0812">Transmembrane</keyword>
<dbReference type="Proteomes" id="UP000830055">
    <property type="component" value="Chromosome"/>
</dbReference>
<keyword evidence="1" id="KW-0472">Membrane</keyword>
<keyword evidence="1" id="KW-1133">Transmembrane helix</keyword>
<evidence type="ECO:0000313" key="3">
    <source>
        <dbReference type="Proteomes" id="UP000830055"/>
    </source>
</evidence>
<feature type="transmembrane region" description="Helical" evidence="1">
    <location>
        <begin position="6"/>
        <end position="27"/>
    </location>
</feature>
<reference evidence="2 3" key="1">
    <citation type="submission" date="2022-01" db="EMBL/GenBank/DDBJ databases">
        <title>Desulfofustis limnae sp. nov., a novel mesophilic sulfate-reducing bacterium isolated from marsh soil.</title>
        <authorList>
            <person name="Watanabe M."/>
            <person name="Takahashi A."/>
            <person name="Kojima H."/>
            <person name="Fukui M."/>
        </authorList>
    </citation>
    <scope>NUCLEOTIDE SEQUENCE [LARGE SCALE GENOMIC DNA]</scope>
    <source>
        <strain evidence="2 3">PPLL</strain>
    </source>
</reference>